<dbReference type="PROSITE" id="PS50943">
    <property type="entry name" value="HTH_CROC1"/>
    <property type="match status" value="1"/>
</dbReference>
<feature type="compositionally biased region" description="Basic and acidic residues" evidence="1">
    <location>
        <begin position="98"/>
        <end position="107"/>
    </location>
</feature>
<feature type="domain" description="HTH cro/C1-type" evidence="2">
    <location>
        <begin position="17"/>
        <end position="71"/>
    </location>
</feature>
<dbReference type="InterPro" id="IPR010982">
    <property type="entry name" value="Lambda_DNA-bd_dom_sf"/>
</dbReference>
<feature type="region of interest" description="Disordered" evidence="1">
    <location>
        <begin position="87"/>
        <end position="120"/>
    </location>
</feature>
<protein>
    <submittedName>
        <fullName evidence="3">Helix-turn-helix domain-containing protein</fullName>
    </submittedName>
</protein>
<organism evidence="3 4">
    <name type="scientific">Bifidobacterium adolescentis</name>
    <dbReference type="NCBI Taxonomy" id="1680"/>
    <lineage>
        <taxon>Bacteria</taxon>
        <taxon>Bacillati</taxon>
        <taxon>Actinomycetota</taxon>
        <taxon>Actinomycetes</taxon>
        <taxon>Bifidobacteriales</taxon>
        <taxon>Bifidobacteriaceae</taxon>
        <taxon>Bifidobacterium</taxon>
    </lineage>
</organism>
<dbReference type="EMBL" id="CP047129">
    <property type="protein sequence ID" value="QHB62913.1"/>
    <property type="molecule type" value="Genomic_DNA"/>
</dbReference>
<dbReference type="RefSeq" id="WP_117762535.1">
    <property type="nucleotide sequence ID" value="NZ_CP047129.1"/>
</dbReference>
<sequence length="185" mass="19967">MTSKEDQAKILLMQQNLAALRGHAGWTAQRLADEIGVSKQTISNIETGKSSLTKTQYLAMRTVFNFEALERNNVRLAQALHDLVDEPAPQKAKSLSGNKHDITDKKTSKSSSRRVKPSDFQTGTMAGLTALTACMIANPVGTIAGGYLADRLLGTNTLKSGIDAIAGLMFEKGKMTGEIDENVQE</sequence>
<evidence type="ECO:0000259" key="2">
    <source>
        <dbReference type="PROSITE" id="PS50943"/>
    </source>
</evidence>
<reference evidence="3 4" key="1">
    <citation type="submission" date="2019-12" db="EMBL/GenBank/DDBJ databases">
        <title>Draft Genome Sequence of Bifidobacterium adolescentis ZJ2.</title>
        <authorList>
            <person name="Jin Z."/>
        </authorList>
    </citation>
    <scope>NUCLEOTIDE SEQUENCE [LARGE SCALE GENOMIC DNA]</scope>
    <source>
        <strain evidence="3 4">ZJ2</strain>
    </source>
</reference>
<proteinExistence type="predicted"/>
<dbReference type="CDD" id="cd00093">
    <property type="entry name" value="HTH_XRE"/>
    <property type="match status" value="1"/>
</dbReference>
<dbReference type="Gene3D" id="1.10.260.40">
    <property type="entry name" value="lambda repressor-like DNA-binding domains"/>
    <property type="match status" value="1"/>
</dbReference>
<dbReference type="GO" id="GO:0003677">
    <property type="term" value="F:DNA binding"/>
    <property type="evidence" value="ECO:0007669"/>
    <property type="project" value="InterPro"/>
</dbReference>
<dbReference type="SMART" id="SM00530">
    <property type="entry name" value="HTH_XRE"/>
    <property type="match status" value="1"/>
</dbReference>
<accession>A0A6I6QYV5</accession>
<dbReference type="AlphaFoldDB" id="A0A6I6QYV5"/>
<evidence type="ECO:0000313" key="3">
    <source>
        <dbReference type="EMBL" id="QHB62913.1"/>
    </source>
</evidence>
<evidence type="ECO:0000256" key="1">
    <source>
        <dbReference type="SAM" id="MobiDB-lite"/>
    </source>
</evidence>
<gene>
    <name evidence="3" type="ORF">F3K97_06320</name>
</gene>
<name>A0A6I6QYV5_BIFAD</name>
<dbReference type="SUPFAM" id="SSF47413">
    <property type="entry name" value="lambda repressor-like DNA-binding domains"/>
    <property type="match status" value="1"/>
</dbReference>
<evidence type="ECO:0000313" key="4">
    <source>
        <dbReference type="Proteomes" id="UP000464884"/>
    </source>
</evidence>
<dbReference type="InterPro" id="IPR001387">
    <property type="entry name" value="Cro/C1-type_HTH"/>
</dbReference>
<dbReference type="Proteomes" id="UP000464884">
    <property type="component" value="Chromosome"/>
</dbReference>
<dbReference type="Pfam" id="PF01381">
    <property type="entry name" value="HTH_3"/>
    <property type="match status" value="1"/>
</dbReference>